<accession>A0A1G9ZB73</accession>
<dbReference type="InterPro" id="IPR051785">
    <property type="entry name" value="MMCE/EMCE_epimerase"/>
</dbReference>
<dbReference type="PROSITE" id="PS51819">
    <property type="entry name" value="VOC"/>
    <property type="match status" value="1"/>
</dbReference>
<dbReference type="GO" id="GO:0046491">
    <property type="term" value="P:L-methylmalonyl-CoA metabolic process"/>
    <property type="evidence" value="ECO:0007669"/>
    <property type="project" value="TreeGrafter"/>
</dbReference>
<dbReference type="STRING" id="660521.SAMN04487949_3563"/>
<evidence type="ECO:0000313" key="3">
    <source>
        <dbReference type="EMBL" id="SDN17876.1"/>
    </source>
</evidence>
<organism evidence="3 4">
    <name type="scientific">Halogranum gelatinilyticum</name>
    <dbReference type="NCBI Taxonomy" id="660521"/>
    <lineage>
        <taxon>Archaea</taxon>
        <taxon>Methanobacteriati</taxon>
        <taxon>Methanobacteriota</taxon>
        <taxon>Stenosarchaea group</taxon>
        <taxon>Halobacteria</taxon>
        <taxon>Halobacteriales</taxon>
        <taxon>Haloferacaceae</taxon>
    </lineage>
</organism>
<evidence type="ECO:0000259" key="2">
    <source>
        <dbReference type="PROSITE" id="PS51819"/>
    </source>
</evidence>
<gene>
    <name evidence="3" type="ORF">SAMN04487949_3563</name>
</gene>
<dbReference type="PANTHER" id="PTHR43048:SF3">
    <property type="entry name" value="METHYLMALONYL-COA EPIMERASE, MITOCHONDRIAL"/>
    <property type="match status" value="1"/>
</dbReference>
<dbReference type="SUPFAM" id="SSF54593">
    <property type="entry name" value="Glyoxalase/Bleomycin resistance protein/Dihydroxybiphenyl dioxygenase"/>
    <property type="match status" value="1"/>
</dbReference>
<dbReference type="PANTHER" id="PTHR43048">
    <property type="entry name" value="METHYLMALONYL-COA EPIMERASE"/>
    <property type="match status" value="1"/>
</dbReference>
<dbReference type="AlphaFoldDB" id="A0A1G9ZB73"/>
<dbReference type="GO" id="GO:0046872">
    <property type="term" value="F:metal ion binding"/>
    <property type="evidence" value="ECO:0007669"/>
    <property type="project" value="UniProtKB-KW"/>
</dbReference>
<evidence type="ECO:0000313" key="4">
    <source>
        <dbReference type="Proteomes" id="UP000199451"/>
    </source>
</evidence>
<sequence>MSTHHTPIRVDHVGIAVESVPEAETVLQALGAVKRHEEPSPDGSFTWGTYELGDASRLELIAPTESEAEDGFLGDFLAEHGPGLHHVTLEVADLAAVVDSLEAAGLRVVDVTDRGDWTEAFVSPRNPTGVLFQLMEYHEGYATRHGGADAAYVDGVRLGASEESPEGDE</sequence>
<dbReference type="RefSeq" id="WP_089699689.1">
    <property type="nucleotide sequence ID" value="NZ_FNHL01000007.1"/>
</dbReference>
<dbReference type="Gene3D" id="3.10.180.10">
    <property type="entry name" value="2,3-Dihydroxybiphenyl 1,2-Dioxygenase, domain 1"/>
    <property type="match status" value="1"/>
</dbReference>
<protein>
    <submittedName>
        <fullName evidence="3">Methylmalonyl-CoA/ethylmalonyl-CoA epimerase</fullName>
    </submittedName>
</protein>
<dbReference type="Proteomes" id="UP000199451">
    <property type="component" value="Unassembled WGS sequence"/>
</dbReference>
<dbReference type="InterPro" id="IPR037523">
    <property type="entry name" value="VOC_core"/>
</dbReference>
<dbReference type="GO" id="GO:0004493">
    <property type="term" value="F:methylmalonyl-CoA epimerase activity"/>
    <property type="evidence" value="ECO:0007669"/>
    <property type="project" value="TreeGrafter"/>
</dbReference>
<feature type="domain" description="VOC" evidence="2">
    <location>
        <begin position="9"/>
        <end position="137"/>
    </location>
</feature>
<dbReference type="OrthoDB" id="6161at2157"/>
<reference evidence="4" key="1">
    <citation type="submission" date="2016-10" db="EMBL/GenBank/DDBJ databases">
        <authorList>
            <person name="Varghese N."/>
            <person name="Submissions S."/>
        </authorList>
    </citation>
    <scope>NUCLEOTIDE SEQUENCE [LARGE SCALE GENOMIC DNA]</scope>
    <source>
        <strain evidence="4">CGMCC 1.10119</strain>
    </source>
</reference>
<dbReference type="InterPro" id="IPR029068">
    <property type="entry name" value="Glyas_Bleomycin-R_OHBP_Dase"/>
</dbReference>
<keyword evidence="4" id="KW-1185">Reference proteome</keyword>
<name>A0A1G9ZB73_9EURY</name>
<evidence type="ECO:0000256" key="1">
    <source>
        <dbReference type="ARBA" id="ARBA00022723"/>
    </source>
</evidence>
<proteinExistence type="predicted"/>
<keyword evidence="1" id="KW-0479">Metal-binding</keyword>
<dbReference type="Pfam" id="PF13669">
    <property type="entry name" value="Glyoxalase_4"/>
    <property type="match status" value="1"/>
</dbReference>
<dbReference type="EMBL" id="FNHL01000007">
    <property type="protein sequence ID" value="SDN17876.1"/>
    <property type="molecule type" value="Genomic_DNA"/>
</dbReference>